<dbReference type="SUPFAM" id="SSF109604">
    <property type="entry name" value="HD-domain/PDEase-like"/>
    <property type="match status" value="1"/>
</dbReference>
<proteinExistence type="predicted"/>
<dbReference type="PANTHER" id="PTHR21174">
    <property type="match status" value="1"/>
</dbReference>
<dbReference type="InterPro" id="IPR009218">
    <property type="entry name" value="HD_phosphohydro"/>
</dbReference>
<evidence type="ECO:0000313" key="2">
    <source>
        <dbReference type="EMBL" id="NER14374.1"/>
    </source>
</evidence>
<sequence>MDLKFLEYKWFNLTLRFSKEENIREKWLYEIVSKHSSFNRAYHNLEHIIELCCLIEDFEKQLENPESLYFAAFFHDIVYFPGKTNNEIKSALLARKAMNELSVPEDITDKVTSIIRNTKDHFHIGSSESRDTLFFLDMDLSILGSHFDKYEEYYRQIRKEFICFPEKVYKNGRKKFLRSLLKRNFIFHTEPFRNKFEKQARENILLELKNYRRVWINV</sequence>
<accession>A0A6P0UMB8</accession>
<evidence type="ECO:0000313" key="3">
    <source>
        <dbReference type="Proteomes" id="UP000468581"/>
    </source>
</evidence>
<dbReference type="PANTHER" id="PTHR21174:SF0">
    <property type="entry name" value="HD PHOSPHOHYDROLASE FAMILY PROTEIN-RELATED"/>
    <property type="match status" value="1"/>
</dbReference>
<gene>
    <name evidence="2" type="ORF">GWK08_13050</name>
</gene>
<reference evidence="2 3" key="1">
    <citation type="submission" date="2020-01" db="EMBL/GenBank/DDBJ databases">
        <title>Leptobacterium flavescens.</title>
        <authorList>
            <person name="Wang G."/>
        </authorList>
    </citation>
    <scope>NUCLEOTIDE SEQUENCE [LARGE SCALE GENOMIC DNA]</scope>
    <source>
        <strain evidence="2 3">KCTC 22160</strain>
    </source>
</reference>
<comment type="caution">
    <text evidence="2">The sequence shown here is derived from an EMBL/GenBank/DDBJ whole genome shotgun (WGS) entry which is preliminary data.</text>
</comment>
<dbReference type="RefSeq" id="WP_163607668.1">
    <property type="nucleotide sequence ID" value="NZ_JAABOO010000003.1"/>
</dbReference>
<organism evidence="2 3">
    <name type="scientific">Leptobacterium flavescens</name>
    <dbReference type="NCBI Taxonomy" id="472055"/>
    <lineage>
        <taxon>Bacteria</taxon>
        <taxon>Pseudomonadati</taxon>
        <taxon>Bacteroidota</taxon>
        <taxon>Flavobacteriia</taxon>
        <taxon>Flavobacteriales</taxon>
        <taxon>Flavobacteriaceae</taxon>
        <taxon>Leptobacterium</taxon>
    </lineage>
</organism>
<evidence type="ECO:0000259" key="1">
    <source>
        <dbReference type="Pfam" id="PF01966"/>
    </source>
</evidence>
<feature type="domain" description="HD" evidence="1">
    <location>
        <begin position="45"/>
        <end position="118"/>
    </location>
</feature>
<dbReference type="Pfam" id="PF01966">
    <property type="entry name" value="HD"/>
    <property type="match status" value="1"/>
</dbReference>
<name>A0A6P0UMB8_9FLAO</name>
<dbReference type="Gene3D" id="1.10.3210.10">
    <property type="entry name" value="Hypothetical protein af1432"/>
    <property type="match status" value="1"/>
</dbReference>
<dbReference type="PIRSF" id="PIRSF035170">
    <property type="entry name" value="HD_phosphohydro"/>
    <property type="match status" value="1"/>
</dbReference>
<dbReference type="InterPro" id="IPR006674">
    <property type="entry name" value="HD_domain"/>
</dbReference>
<dbReference type="AlphaFoldDB" id="A0A6P0UMB8"/>
<dbReference type="Proteomes" id="UP000468581">
    <property type="component" value="Unassembled WGS sequence"/>
</dbReference>
<dbReference type="EMBL" id="JAABOO010000003">
    <property type="protein sequence ID" value="NER14374.1"/>
    <property type="molecule type" value="Genomic_DNA"/>
</dbReference>
<protein>
    <submittedName>
        <fullName evidence="2">HD domain-containing protein</fullName>
    </submittedName>
</protein>
<keyword evidence="3" id="KW-1185">Reference proteome</keyword>